<dbReference type="SUPFAM" id="SSF56112">
    <property type="entry name" value="Protein kinase-like (PK-like)"/>
    <property type="match status" value="1"/>
</dbReference>
<keyword evidence="2" id="KW-0812">Transmembrane</keyword>
<feature type="transmembrane region" description="Helical" evidence="2">
    <location>
        <begin position="596"/>
        <end position="615"/>
    </location>
</feature>
<protein>
    <submittedName>
        <fullName evidence="4">Ubiquinone biosynthesis protein UbiB</fullName>
    </submittedName>
</protein>
<dbReference type="AlphaFoldDB" id="A0A401Z126"/>
<comment type="caution">
    <text evidence="4">The sequence shown here is derived from an EMBL/GenBank/DDBJ whole genome shotgun (WGS) entry which is preliminary data.</text>
</comment>
<dbReference type="CDD" id="cd05121">
    <property type="entry name" value="ABC1_ADCK3-like"/>
    <property type="match status" value="1"/>
</dbReference>
<keyword evidence="5" id="KW-1185">Reference proteome</keyword>
<name>A0A401Z126_9ACTN</name>
<evidence type="ECO:0000313" key="4">
    <source>
        <dbReference type="EMBL" id="GCE00528.1"/>
    </source>
</evidence>
<dbReference type="RefSeq" id="WP_246127216.1">
    <property type="nucleotide sequence ID" value="NZ_BIFH01000040.1"/>
</dbReference>
<feature type="domain" description="ABC1 atypical kinase-like" evidence="3">
    <location>
        <begin position="191"/>
        <end position="432"/>
    </location>
</feature>
<dbReference type="InterPro" id="IPR004147">
    <property type="entry name" value="ABC1_dom"/>
</dbReference>
<dbReference type="Pfam" id="PF03109">
    <property type="entry name" value="ABC1"/>
    <property type="match status" value="1"/>
</dbReference>
<evidence type="ECO:0000256" key="2">
    <source>
        <dbReference type="SAM" id="Phobius"/>
    </source>
</evidence>
<keyword evidence="4" id="KW-0830">Ubiquinone</keyword>
<feature type="transmembrane region" description="Helical" evidence="2">
    <location>
        <begin position="70"/>
        <end position="91"/>
    </location>
</feature>
<keyword evidence="2" id="KW-0472">Membrane</keyword>
<comment type="similarity">
    <text evidence="1">Belongs to the protein kinase superfamily. ADCK protein kinase family.</text>
</comment>
<evidence type="ECO:0000259" key="3">
    <source>
        <dbReference type="Pfam" id="PF03109"/>
    </source>
</evidence>
<dbReference type="PANTHER" id="PTHR10566">
    <property type="entry name" value="CHAPERONE-ACTIVITY OF BC1 COMPLEX CABC1 -RELATED"/>
    <property type="match status" value="1"/>
</dbReference>
<dbReference type="Proteomes" id="UP000286931">
    <property type="component" value="Unassembled WGS sequence"/>
</dbReference>
<dbReference type="PANTHER" id="PTHR10566:SF113">
    <property type="entry name" value="PROTEIN ACTIVITY OF BC1 COMPLEX KINASE 7, CHLOROPLASTIC"/>
    <property type="match status" value="1"/>
</dbReference>
<keyword evidence="2" id="KW-1133">Transmembrane helix</keyword>
<feature type="transmembrane region" description="Helical" evidence="2">
    <location>
        <begin position="12"/>
        <end position="33"/>
    </location>
</feature>
<organism evidence="4 5">
    <name type="scientific">Embleya hyalina</name>
    <dbReference type="NCBI Taxonomy" id="516124"/>
    <lineage>
        <taxon>Bacteria</taxon>
        <taxon>Bacillati</taxon>
        <taxon>Actinomycetota</taxon>
        <taxon>Actinomycetes</taxon>
        <taxon>Kitasatosporales</taxon>
        <taxon>Streptomycetaceae</taxon>
        <taxon>Embleya</taxon>
    </lineage>
</organism>
<evidence type="ECO:0000256" key="1">
    <source>
        <dbReference type="ARBA" id="ARBA00009670"/>
    </source>
</evidence>
<evidence type="ECO:0000313" key="5">
    <source>
        <dbReference type="Proteomes" id="UP000286931"/>
    </source>
</evidence>
<feature type="transmembrane region" description="Helical" evidence="2">
    <location>
        <begin position="45"/>
        <end position="64"/>
    </location>
</feature>
<dbReference type="InterPro" id="IPR050154">
    <property type="entry name" value="UbiB_kinase"/>
</dbReference>
<reference evidence="4 5" key="1">
    <citation type="submission" date="2018-12" db="EMBL/GenBank/DDBJ databases">
        <title>Draft genome sequence of Embleya hyalina NBRC 13850T.</title>
        <authorList>
            <person name="Komaki H."/>
            <person name="Hosoyama A."/>
            <person name="Kimura A."/>
            <person name="Ichikawa N."/>
            <person name="Tamura T."/>
        </authorList>
    </citation>
    <scope>NUCLEOTIDE SEQUENCE [LARGE SCALE GENOMIC DNA]</scope>
    <source>
        <strain evidence="4 5">NBRC 13850</strain>
    </source>
</reference>
<dbReference type="InterPro" id="IPR011009">
    <property type="entry name" value="Kinase-like_dom_sf"/>
</dbReference>
<gene>
    <name evidence="4" type="primary">ubiB</name>
    <name evidence="4" type="ORF">EHYA_08254</name>
</gene>
<proteinExistence type="inferred from homology"/>
<sequence length="660" mass="71236">MLSAGEAGVDRGVLWVATTLTALALAVGLAWGARRLLGLPVGTRRTLAAGLLGMVVSWAVGGNIQRHNPGVFMTVTLGVALLASMTFIVVIEALVPSGSWPGTVEFVRGLRRRAARGRRYSQISRIAARHGLGPYLRGRRRADPDGRRAVLARSLRQALQEGGVTFVKLGQVLSTRRDLLPVEFVDALALLQHRVAPAPWAEVEAVLTAESGAPVCDVFAEFDPEPLAAASIAQVHRARLRSGDEVVVKIQRPGIGPIVERDLDILARLAASLDRRTAWGHALGLVELADGFAVALREELDFRIEARNTAAVLAAGSGRRDPNLVLPRLHPELSTARVLVLDRLDGVPLGTAMATLDERGVDRGGLARTLLGELLRQIMFDGVFHADPHPGNIMLLTDGRLALLDFGSVGRIDAQLRGGLQDLLLALGRADPVAMSDALLRVVTRPAELDEQRLQRALGQFMARHLSAGLAPDMAMFTDLFRLVSAFELTVAPEIAAVFRALATVEGTLTGIEPGFDIFAEARGYATAHISEQFEPGSLRDAATSELLHLLPVLRRLPRRFERLTGALEEGRLGVNVRLLADERDRRVVTSMLHQTLLTVLGATAGIMAVLLLGTEGGPRVGESVGLYQVFGYNLLVVSCVLVLRVLFTIFRAERVESRR</sequence>
<accession>A0A401Z126</accession>
<feature type="transmembrane region" description="Helical" evidence="2">
    <location>
        <begin position="627"/>
        <end position="651"/>
    </location>
</feature>
<dbReference type="EMBL" id="BIFH01000040">
    <property type="protein sequence ID" value="GCE00528.1"/>
    <property type="molecule type" value="Genomic_DNA"/>
</dbReference>